<feature type="region of interest" description="Disordered" evidence="1">
    <location>
        <begin position="85"/>
        <end position="132"/>
    </location>
</feature>
<dbReference type="OrthoDB" id="6780942at2759"/>
<accession>A0A226CX61</accession>
<evidence type="ECO:0000313" key="3">
    <source>
        <dbReference type="Proteomes" id="UP000198287"/>
    </source>
</evidence>
<evidence type="ECO:0000256" key="1">
    <source>
        <dbReference type="SAM" id="MobiDB-lite"/>
    </source>
</evidence>
<dbReference type="EMBL" id="LNIX01000064">
    <property type="protein sequence ID" value="OXA37108.1"/>
    <property type="molecule type" value="Genomic_DNA"/>
</dbReference>
<comment type="caution">
    <text evidence="2">The sequence shown here is derived from an EMBL/GenBank/DDBJ whole genome shotgun (WGS) entry which is preliminary data.</text>
</comment>
<organism evidence="2 3">
    <name type="scientific">Folsomia candida</name>
    <name type="common">Springtail</name>
    <dbReference type="NCBI Taxonomy" id="158441"/>
    <lineage>
        <taxon>Eukaryota</taxon>
        <taxon>Metazoa</taxon>
        <taxon>Ecdysozoa</taxon>
        <taxon>Arthropoda</taxon>
        <taxon>Hexapoda</taxon>
        <taxon>Collembola</taxon>
        <taxon>Entomobryomorpha</taxon>
        <taxon>Isotomoidea</taxon>
        <taxon>Isotomidae</taxon>
        <taxon>Proisotominae</taxon>
        <taxon>Folsomia</taxon>
    </lineage>
</organism>
<name>A0A226CX61_FOLCA</name>
<evidence type="ECO:0000313" key="2">
    <source>
        <dbReference type="EMBL" id="OXA37108.1"/>
    </source>
</evidence>
<dbReference type="AlphaFoldDB" id="A0A226CX61"/>
<keyword evidence="3" id="KW-1185">Reference proteome</keyword>
<gene>
    <name evidence="2" type="ORF">Fcan01_28107</name>
</gene>
<reference evidence="2 3" key="1">
    <citation type="submission" date="2015-12" db="EMBL/GenBank/DDBJ databases">
        <title>The genome of Folsomia candida.</title>
        <authorList>
            <person name="Faddeeva A."/>
            <person name="Derks M.F."/>
            <person name="Anvar Y."/>
            <person name="Smit S."/>
            <person name="Van Straalen N."/>
            <person name="Roelofs D."/>
        </authorList>
    </citation>
    <scope>NUCLEOTIDE SEQUENCE [LARGE SCALE GENOMIC DNA]</scope>
    <source>
        <strain evidence="2 3">VU population</strain>
        <tissue evidence="2">Whole body</tissue>
    </source>
</reference>
<dbReference type="Proteomes" id="UP000198287">
    <property type="component" value="Unassembled WGS sequence"/>
</dbReference>
<protein>
    <submittedName>
        <fullName evidence="2">Uncharacterized protein</fullName>
    </submittedName>
</protein>
<proteinExistence type="predicted"/>
<sequence length="258" mass="28233">MSDDSFVLVKFEETNEIEVVTTAWLRQDDTKCVWPNYKNPNRIVKSVGLHMAAEANWSLHEVKVLGGGHKFGTYHEAVKKLPNVMDQSDADIGNGDGKSRIRREKGKLSDSSDSDVGELFKSNIMPPPPRMIINSEKTVNSLVPMIESTKERPSRKTTDKKTKAAFSSLNMPFKLCLVNQKSSVSSGSKNEDIIVGNPDPDRVIAVAGSSTNSDHVDLDATSELTKVTIPATMRNHSLEDEGLVDVADGGAEFTNEEG</sequence>